<keyword evidence="2" id="KW-0812">Transmembrane</keyword>
<protein>
    <submittedName>
        <fullName evidence="3">Uncharacterized protein</fullName>
    </submittedName>
</protein>
<dbReference type="VEuPathDB" id="FungiDB:MELLADRAFT_62323"/>
<gene>
    <name evidence="3" type="ORF">MELLADRAFT_62323</name>
</gene>
<keyword evidence="2" id="KW-0472">Membrane</keyword>
<dbReference type="HOGENOM" id="CLU_057162_0_0_1"/>
<dbReference type="KEGG" id="mlr:MELLADRAFT_62323"/>
<feature type="region of interest" description="Disordered" evidence="1">
    <location>
        <begin position="1"/>
        <end position="87"/>
    </location>
</feature>
<feature type="compositionally biased region" description="Low complexity" evidence="1">
    <location>
        <begin position="46"/>
        <end position="60"/>
    </location>
</feature>
<proteinExistence type="predicted"/>
<evidence type="ECO:0000256" key="1">
    <source>
        <dbReference type="SAM" id="MobiDB-lite"/>
    </source>
</evidence>
<accession>F4RIJ7</accession>
<dbReference type="AlphaFoldDB" id="F4RIJ7"/>
<sequence>MPSRTNVDKSDDVTLSLSEVTPSGDSPSAITSPRSTSTSSLVEIPTTRSSSRGTLSGQGSVEPAVKPSNETERAATKAGQSNQNPRAIYKLRARPAVRHAPSEDVYRCVRTFEVENGDAGSVICVTIPNRVSSLRIDLPSKRAAFLYRLDGFYEHGSKPTYCPENSSGFSESVVIYEMGRKVDLSKTRDINEWQVRELQGDGVDLPFRGIARFHMSWLSMARSGRERAVEVVNAHSYVSSMLQLFKDRLLKLWQQQKLPDGVLAMEFCDWFLSAAALHVILMFLSLDMYIYTWRTDCLLRDFLRCLVFI</sequence>
<dbReference type="RefSeq" id="XP_007408911.1">
    <property type="nucleotide sequence ID" value="XM_007408849.1"/>
</dbReference>
<feature type="compositionally biased region" description="Basic and acidic residues" evidence="1">
    <location>
        <begin position="1"/>
        <end position="12"/>
    </location>
</feature>
<dbReference type="EMBL" id="GL883103">
    <property type="protein sequence ID" value="EGG07579.1"/>
    <property type="molecule type" value="Genomic_DNA"/>
</dbReference>
<evidence type="ECO:0000313" key="4">
    <source>
        <dbReference type="Proteomes" id="UP000001072"/>
    </source>
</evidence>
<evidence type="ECO:0000313" key="3">
    <source>
        <dbReference type="EMBL" id="EGG07579.1"/>
    </source>
</evidence>
<keyword evidence="2" id="KW-1133">Transmembrane helix</keyword>
<name>F4RIJ7_MELLP</name>
<keyword evidence="4" id="KW-1185">Reference proteome</keyword>
<dbReference type="GeneID" id="18929880"/>
<dbReference type="Proteomes" id="UP000001072">
    <property type="component" value="Unassembled WGS sequence"/>
</dbReference>
<reference evidence="4" key="1">
    <citation type="journal article" date="2011" name="Proc. Natl. Acad. Sci. U.S.A.">
        <title>Obligate biotrophy features unraveled by the genomic analysis of rust fungi.</title>
        <authorList>
            <person name="Duplessis S."/>
            <person name="Cuomo C.A."/>
            <person name="Lin Y.-C."/>
            <person name="Aerts A."/>
            <person name="Tisserant E."/>
            <person name="Veneault-Fourrey C."/>
            <person name="Joly D.L."/>
            <person name="Hacquard S."/>
            <person name="Amselem J."/>
            <person name="Cantarel B.L."/>
            <person name="Chiu R."/>
            <person name="Coutinho P.M."/>
            <person name="Feau N."/>
            <person name="Field M."/>
            <person name="Frey P."/>
            <person name="Gelhaye E."/>
            <person name="Goldberg J."/>
            <person name="Grabherr M.G."/>
            <person name="Kodira C.D."/>
            <person name="Kohler A."/>
            <person name="Kuees U."/>
            <person name="Lindquist E.A."/>
            <person name="Lucas S.M."/>
            <person name="Mago R."/>
            <person name="Mauceli E."/>
            <person name="Morin E."/>
            <person name="Murat C."/>
            <person name="Pangilinan J.L."/>
            <person name="Park R."/>
            <person name="Pearson M."/>
            <person name="Quesneville H."/>
            <person name="Rouhier N."/>
            <person name="Sakthikumar S."/>
            <person name="Salamov A.A."/>
            <person name="Schmutz J."/>
            <person name="Selles B."/>
            <person name="Shapiro H."/>
            <person name="Tanguay P."/>
            <person name="Tuskan G.A."/>
            <person name="Henrissat B."/>
            <person name="Van de Peer Y."/>
            <person name="Rouze P."/>
            <person name="Ellis J.G."/>
            <person name="Dodds P.N."/>
            <person name="Schein J.E."/>
            <person name="Zhong S."/>
            <person name="Hamelin R.C."/>
            <person name="Grigoriev I.V."/>
            <person name="Szabo L.J."/>
            <person name="Martin F."/>
        </authorList>
    </citation>
    <scope>NUCLEOTIDE SEQUENCE [LARGE SCALE GENOMIC DNA]</scope>
    <source>
        <strain evidence="4">98AG31 / pathotype 3-4-7</strain>
    </source>
</reference>
<evidence type="ECO:0000256" key="2">
    <source>
        <dbReference type="SAM" id="Phobius"/>
    </source>
</evidence>
<feature type="compositionally biased region" description="Polar residues" evidence="1">
    <location>
        <begin position="13"/>
        <end position="41"/>
    </location>
</feature>
<feature type="transmembrane region" description="Helical" evidence="2">
    <location>
        <begin position="270"/>
        <end position="290"/>
    </location>
</feature>
<organism evidence="4">
    <name type="scientific">Melampsora larici-populina (strain 98AG31 / pathotype 3-4-7)</name>
    <name type="common">Poplar leaf rust fungus</name>
    <dbReference type="NCBI Taxonomy" id="747676"/>
    <lineage>
        <taxon>Eukaryota</taxon>
        <taxon>Fungi</taxon>
        <taxon>Dikarya</taxon>
        <taxon>Basidiomycota</taxon>
        <taxon>Pucciniomycotina</taxon>
        <taxon>Pucciniomycetes</taxon>
        <taxon>Pucciniales</taxon>
        <taxon>Melampsoraceae</taxon>
        <taxon>Melampsora</taxon>
    </lineage>
</organism>
<dbReference type="InParanoid" id="F4RIJ7"/>